<protein>
    <recommendedName>
        <fullName evidence="6">LPS-assembly lipoprotein LptE</fullName>
    </recommendedName>
</protein>
<comment type="function">
    <text evidence="6">Together with LptD, is involved in the assembly of lipopolysaccharide (LPS) at the surface of the outer membrane. Required for the proper assembly of LptD. Binds LPS and may serve as the LPS recognition site at the outer membrane.</text>
</comment>
<dbReference type="EMBL" id="SLXI01000005">
    <property type="protein sequence ID" value="TCP12023.1"/>
    <property type="molecule type" value="Genomic_DNA"/>
</dbReference>
<evidence type="ECO:0000256" key="6">
    <source>
        <dbReference type="HAMAP-Rule" id="MF_01186"/>
    </source>
</evidence>
<reference evidence="7 8" key="1">
    <citation type="submission" date="2019-03" db="EMBL/GenBank/DDBJ databases">
        <title>Genomic Encyclopedia of Type Strains, Phase IV (KMG-IV): sequencing the most valuable type-strain genomes for metagenomic binning, comparative biology and taxonomic classification.</title>
        <authorList>
            <person name="Goeker M."/>
        </authorList>
    </citation>
    <scope>NUCLEOTIDE SEQUENCE [LARGE SCALE GENOMIC DNA]</scope>
    <source>
        <strain evidence="7 8">DSM 28231</strain>
    </source>
</reference>
<evidence type="ECO:0000256" key="1">
    <source>
        <dbReference type="ARBA" id="ARBA00022729"/>
    </source>
</evidence>
<dbReference type="OrthoDB" id="5801564at2"/>
<comment type="caution">
    <text evidence="7">The sequence shown here is derived from an EMBL/GenBank/DDBJ whole genome shotgun (WGS) entry which is preliminary data.</text>
</comment>
<dbReference type="AlphaFoldDB" id="A0A4R2MV52"/>
<dbReference type="Gene3D" id="3.30.160.150">
    <property type="entry name" value="Lipoprotein like domain"/>
    <property type="match status" value="1"/>
</dbReference>
<dbReference type="Proteomes" id="UP000294841">
    <property type="component" value="Unassembled WGS sequence"/>
</dbReference>
<comment type="subcellular location">
    <subcellularLocation>
        <location evidence="6">Cell outer membrane</location>
        <topology evidence="6">Lipid-anchor</topology>
    </subcellularLocation>
</comment>
<dbReference type="GO" id="GO:1990351">
    <property type="term" value="C:transporter complex"/>
    <property type="evidence" value="ECO:0007669"/>
    <property type="project" value="TreeGrafter"/>
</dbReference>
<dbReference type="PROSITE" id="PS51257">
    <property type="entry name" value="PROKAR_LIPOPROTEIN"/>
    <property type="match status" value="1"/>
</dbReference>
<keyword evidence="3 6" id="KW-0564">Palmitate</keyword>
<evidence type="ECO:0000256" key="5">
    <source>
        <dbReference type="ARBA" id="ARBA00023288"/>
    </source>
</evidence>
<dbReference type="GO" id="GO:0009279">
    <property type="term" value="C:cell outer membrane"/>
    <property type="evidence" value="ECO:0007669"/>
    <property type="project" value="UniProtKB-SubCell"/>
</dbReference>
<accession>A0A4R2MV52</accession>
<dbReference type="PANTHER" id="PTHR38098:SF1">
    <property type="entry name" value="LPS-ASSEMBLY LIPOPROTEIN LPTE"/>
    <property type="match status" value="1"/>
</dbReference>
<dbReference type="PANTHER" id="PTHR38098">
    <property type="entry name" value="LPS-ASSEMBLY LIPOPROTEIN LPTE"/>
    <property type="match status" value="1"/>
</dbReference>
<evidence type="ECO:0000256" key="2">
    <source>
        <dbReference type="ARBA" id="ARBA00023136"/>
    </source>
</evidence>
<evidence type="ECO:0000256" key="4">
    <source>
        <dbReference type="ARBA" id="ARBA00023237"/>
    </source>
</evidence>
<dbReference type="GO" id="GO:0015920">
    <property type="term" value="P:lipopolysaccharide transport"/>
    <property type="evidence" value="ECO:0007669"/>
    <property type="project" value="TreeGrafter"/>
</dbReference>
<dbReference type="InterPro" id="IPR007485">
    <property type="entry name" value="LPS_assembly_LptE"/>
</dbReference>
<evidence type="ECO:0000313" key="8">
    <source>
        <dbReference type="Proteomes" id="UP000294841"/>
    </source>
</evidence>
<dbReference type="Pfam" id="PF04390">
    <property type="entry name" value="LptE"/>
    <property type="match status" value="1"/>
</dbReference>
<dbReference type="GO" id="GO:0001530">
    <property type="term" value="F:lipopolysaccharide binding"/>
    <property type="evidence" value="ECO:0007669"/>
    <property type="project" value="TreeGrafter"/>
</dbReference>
<sequence>MQKKIKVALATIGLFLTGCGFHFQTGELLPVSLKTLTLESNDQYSRMTMALRKQLLINNVRLVDSQKDIPVLRLNKTSISDEVASIFKQGKEAEKLLILDVEATVRLANSKSYPLTTRVTRTFFDNSRAALAKSAEKEVIWNDMREQAARQILSQMVALQNKIVEK</sequence>
<dbReference type="GO" id="GO:0043165">
    <property type="term" value="P:Gram-negative-bacterium-type cell outer membrane assembly"/>
    <property type="evidence" value="ECO:0007669"/>
    <property type="project" value="UniProtKB-UniRule"/>
</dbReference>
<keyword evidence="4 6" id="KW-0998">Cell outer membrane</keyword>
<keyword evidence="8" id="KW-1185">Reference proteome</keyword>
<name>A0A4R2MV52_9PAST</name>
<organism evidence="7 8">
    <name type="scientific">Bisgaardia hudsonensis</name>
    <dbReference type="NCBI Taxonomy" id="109472"/>
    <lineage>
        <taxon>Bacteria</taxon>
        <taxon>Pseudomonadati</taxon>
        <taxon>Pseudomonadota</taxon>
        <taxon>Gammaproteobacteria</taxon>
        <taxon>Pasteurellales</taxon>
        <taxon>Pasteurellaceae</taxon>
        <taxon>Bisgaardia</taxon>
    </lineage>
</organism>
<comment type="subunit">
    <text evidence="6">Component of the lipopolysaccharide transport and assembly complex. Interacts with LptD.</text>
</comment>
<dbReference type="RefSeq" id="WP_132024384.1">
    <property type="nucleotide sequence ID" value="NZ_CP016605.1"/>
</dbReference>
<gene>
    <name evidence="6" type="primary">lptE</name>
    <name evidence="7" type="ORF">EV697_105135</name>
</gene>
<comment type="similarity">
    <text evidence="6">Belongs to the LptE lipoprotein family.</text>
</comment>
<proteinExistence type="inferred from homology"/>
<keyword evidence="5 6" id="KW-0449">Lipoprotein</keyword>
<keyword evidence="2 6" id="KW-0472">Membrane</keyword>
<keyword evidence="1 6" id="KW-0732">Signal</keyword>
<dbReference type="HAMAP" id="MF_01186">
    <property type="entry name" value="LPS_assembly_LptE"/>
    <property type="match status" value="1"/>
</dbReference>
<evidence type="ECO:0000256" key="3">
    <source>
        <dbReference type="ARBA" id="ARBA00023139"/>
    </source>
</evidence>
<evidence type="ECO:0000313" key="7">
    <source>
        <dbReference type="EMBL" id="TCP12023.1"/>
    </source>
</evidence>